<dbReference type="SUPFAM" id="SSF56645">
    <property type="entry name" value="Acyl-CoA dehydrogenase NM domain-like"/>
    <property type="match status" value="1"/>
</dbReference>
<gene>
    <name evidence="8" type="ORF">FOZ74_00775</name>
</gene>
<dbReference type="PROSITE" id="PS00073">
    <property type="entry name" value="ACYL_COA_DH_2"/>
    <property type="match status" value="1"/>
</dbReference>
<keyword evidence="4" id="KW-0274">FAD</keyword>
<dbReference type="Gene3D" id="1.20.140.10">
    <property type="entry name" value="Butyryl-CoA Dehydrogenase, subunit A, domain 3"/>
    <property type="match status" value="1"/>
</dbReference>
<dbReference type="Gene3D" id="2.40.110.20">
    <property type="match status" value="1"/>
</dbReference>
<dbReference type="InterPro" id="IPR009075">
    <property type="entry name" value="AcylCo_DH/oxidase_C"/>
</dbReference>
<accession>A0A5B8RV94</accession>
<dbReference type="GO" id="GO:0003995">
    <property type="term" value="F:acyl-CoA dehydrogenase activity"/>
    <property type="evidence" value="ECO:0007669"/>
    <property type="project" value="InterPro"/>
</dbReference>
<dbReference type="RefSeq" id="WP_146911218.1">
    <property type="nucleotide sequence ID" value="NZ_CP042344.1"/>
</dbReference>
<dbReference type="InterPro" id="IPR006089">
    <property type="entry name" value="Acyl-CoA_DH_CS"/>
</dbReference>
<dbReference type="Pfam" id="PF00441">
    <property type="entry name" value="Acyl-CoA_dh_1"/>
    <property type="match status" value="1"/>
</dbReference>
<dbReference type="InterPro" id="IPR009100">
    <property type="entry name" value="AcylCoA_DH/oxidase_NM_dom_sf"/>
</dbReference>
<dbReference type="PANTHER" id="PTHR42707">
    <property type="entry name" value="ACYL-COA DEHYDROGENASE"/>
    <property type="match status" value="1"/>
</dbReference>
<dbReference type="Pfam" id="PF18158">
    <property type="entry name" value="AidB_N"/>
    <property type="match status" value="1"/>
</dbReference>
<feature type="domain" description="Acyl-CoA oxidase/dehydrogenase middle" evidence="6">
    <location>
        <begin position="182"/>
        <end position="280"/>
    </location>
</feature>
<evidence type="ECO:0000313" key="9">
    <source>
        <dbReference type="Proteomes" id="UP000321199"/>
    </source>
</evidence>
<sequence length="562" mass="61788">MQLSPSESREPTNQSPTFTGNLYKADVAIQQAVQRTGAAWARERLDALGAQAGSEHVQELAKAANDHKPELRSHDRQGHRIDVVDFHPSWHELMQMSYESAVHSSAWLAEGREGAHTARAAMAYTWHQAENGVCCPLAMSFAAVPALRKEPELAKFWEPKIIEPGYDARRIPGYEKAACTIGMAMTEKQGGSDLRATRTYAVPVGRSDLGNEYRITGHKWFCSAPMSDVFLTLAQTEHGVSCFLVPRLMPDGSRNPFHIQRLKDKVGNRSNASSEIEYDNTRGYLVGPEGKGISVILEMGHLTRLDVTLGSAGIMRRALTEAINHTRHRRAFKRLLAAQPLMQSTLADMAIESEASTLLAMRAAQATDRAEKNESERLLARILVPAAKYLVCKRTPYFVTEALESIGGNGFVEETITARLYREAPLNGLWEGSGNVICLDVLRALRREPHTREALVNELKAGLKGDRLSASLVRDMEALIDDALADERLGRELTERLAVALQLSLLRQHSPGFMADAFAGSRLGARSQLTYGTTNFSGTSAVEILERSLPCEASDAGMKQAA</sequence>
<evidence type="ECO:0000256" key="3">
    <source>
        <dbReference type="ARBA" id="ARBA00022630"/>
    </source>
</evidence>
<dbReference type="Pfam" id="PF02770">
    <property type="entry name" value="Acyl-CoA_dh_M"/>
    <property type="match status" value="1"/>
</dbReference>
<dbReference type="EMBL" id="CP042344">
    <property type="protein sequence ID" value="QEA11697.1"/>
    <property type="molecule type" value="Genomic_DNA"/>
</dbReference>
<comment type="cofactor">
    <cofactor evidence="1">
        <name>FAD</name>
        <dbReference type="ChEBI" id="CHEBI:57692"/>
    </cofactor>
</comment>
<dbReference type="KEGG" id="cof:FOZ74_00775"/>
<dbReference type="AlphaFoldDB" id="A0A5B8RV94"/>
<dbReference type="SUPFAM" id="SSF47203">
    <property type="entry name" value="Acyl-CoA dehydrogenase C-terminal domain-like"/>
    <property type="match status" value="1"/>
</dbReference>
<dbReference type="InterPro" id="IPR006091">
    <property type="entry name" value="Acyl-CoA_Oxase/DH_mid-dom"/>
</dbReference>
<keyword evidence="9" id="KW-1185">Reference proteome</keyword>
<evidence type="ECO:0000259" key="7">
    <source>
        <dbReference type="Pfam" id="PF18158"/>
    </source>
</evidence>
<evidence type="ECO:0000313" key="8">
    <source>
        <dbReference type="EMBL" id="QEA11697.1"/>
    </source>
</evidence>
<dbReference type="Gene3D" id="6.10.250.600">
    <property type="match status" value="1"/>
</dbReference>
<name>A0A5B8RV94_9BURK</name>
<reference evidence="8 9" key="1">
    <citation type="submission" date="2019-07" db="EMBL/GenBank/DDBJ databases">
        <title>Complete genome sequence of Comamonas sp. NLF 7-7 isolated from livestock.</title>
        <authorList>
            <person name="Kim D.H."/>
            <person name="Kim J.G."/>
        </authorList>
    </citation>
    <scope>NUCLEOTIDE SEQUENCE [LARGE SCALE GENOMIC DNA]</scope>
    <source>
        <strain evidence="8 9">NLF 7-7</strain>
    </source>
</reference>
<dbReference type="OrthoDB" id="9771038at2"/>
<evidence type="ECO:0008006" key="10">
    <source>
        <dbReference type="Google" id="ProtNLM"/>
    </source>
</evidence>
<evidence type="ECO:0000259" key="6">
    <source>
        <dbReference type="Pfam" id="PF02770"/>
    </source>
</evidence>
<dbReference type="InterPro" id="IPR052904">
    <property type="entry name" value="Acyl-CoA_dehydrogenase-like"/>
</dbReference>
<evidence type="ECO:0000256" key="4">
    <source>
        <dbReference type="ARBA" id="ARBA00022827"/>
    </source>
</evidence>
<dbReference type="InterPro" id="IPR036250">
    <property type="entry name" value="AcylCo_DH-like_C"/>
</dbReference>
<feature type="domain" description="Acyl-CoA dehydrogenase/oxidase C-terminal" evidence="5">
    <location>
        <begin position="290"/>
        <end position="445"/>
    </location>
</feature>
<comment type="similarity">
    <text evidence="2">Belongs to the acyl-CoA dehydrogenase family.</text>
</comment>
<feature type="domain" description="Adaptive response protein AidB N-terminal" evidence="7">
    <location>
        <begin position="13"/>
        <end position="167"/>
    </location>
</feature>
<dbReference type="InterPro" id="IPR041504">
    <property type="entry name" value="AidB_N"/>
</dbReference>
<evidence type="ECO:0000259" key="5">
    <source>
        <dbReference type="Pfam" id="PF00441"/>
    </source>
</evidence>
<organism evidence="8 9">
    <name type="scientific">Comamonas flocculans</name>
    <dbReference type="NCBI Taxonomy" id="2597701"/>
    <lineage>
        <taxon>Bacteria</taxon>
        <taxon>Pseudomonadati</taxon>
        <taxon>Pseudomonadota</taxon>
        <taxon>Betaproteobacteria</taxon>
        <taxon>Burkholderiales</taxon>
        <taxon>Comamonadaceae</taxon>
        <taxon>Comamonas</taxon>
    </lineage>
</organism>
<dbReference type="Proteomes" id="UP000321199">
    <property type="component" value="Chromosome"/>
</dbReference>
<keyword evidence="3" id="KW-0285">Flavoprotein</keyword>
<proteinExistence type="inferred from homology"/>
<evidence type="ECO:0000256" key="1">
    <source>
        <dbReference type="ARBA" id="ARBA00001974"/>
    </source>
</evidence>
<evidence type="ECO:0000256" key="2">
    <source>
        <dbReference type="ARBA" id="ARBA00009347"/>
    </source>
</evidence>
<protein>
    <recommendedName>
        <fullName evidence="10">DNA alkylation response protein</fullName>
    </recommendedName>
</protein>
<dbReference type="PANTHER" id="PTHR42707:SF3">
    <property type="entry name" value="ACYL-COA DEHYDROGENASE AIDB-RELATED"/>
    <property type="match status" value="1"/>
</dbReference>